<dbReference type="RefSeq" id="WP_184711764.1">
    <property type="nucleotide sequence ID" value="NZ_JACHKZ010000064.1"/>
</dbReference>
<dbReference type="Proteomes" id="UP000562492">
    <property type="component" value="Unassembled WGS sequence"/>
</dbReference>
<comment type="caution">
    <text evidence="1">The sequence shown here is derived from an EMBL/GenBank/DDBJ whole genome shotgun (WGS) entry which is preliminary data.</text>
</comment>
<name>A0ABR6RLS2_9BURK</name>
<dbReference type="EMBL" id="JACHKZ010000064">
    <property type="protein sequence ID" value="MBB6580124.1"/>
    <property type="molecule type" value="Genomic_DNA"/>
</dbReference>
<reference evidence="1 2" key="1">
    <citation type="submission" date="2020-08" db="EMBL/GenBank/DDBJ databases">
        <title>Functional genomics of gut bacteria from endangered species of beetles.</title>
        <authorList>
            <person name="Carlos-Shanley C."/>
        </authorList>
    </citation>
    <scope>NUCLEOTIDE SEQUENCE [LARGE SCALE GENOMIC DNA]</scope>
    <source>
        <strain evidence="1 2">S00124</strain>
    </source>
</reference>
<organism evidence="1 2">
    <name type="scientific">Comamonas odontotermitis</name>
    <dbReference type="NCBI Taxonomy" id="379895"/>
    <lineage>
        <taxon>Bacteria</taxon>
        <taxon>Pseudomonadati</taxon>
        <taxon>Pseudomonadota</taxon>
        <taxon>Betaproteobacteria</taxon>
        <taxon>Burkholderiales</taxon>
        <taxon>Comamonadaceae</taxon>
        <taxon>Comamonas</taxon>
    </lineage>
</organism>
<protein>
    <submittedName>
        <fullName evidence="1">Uncharacterized protein</fullName>
    </submittedName>
</protein>
<evidence type="ECO:0000313" key="2">
    <source>
        <dbReference type="Proteomes" id="UP000562492"/>
    </source>
</evidence>
<sequence length="111" mass="12857">MKLTNEEKFALMKLFGGNTDFDIAVISQLDRAEVLERKETGVGYFSTIKLMDSIQNFTNINERSWNFNHKFLKYGGLFIAFCDPPNLIELEAVVHDGLWPKKFDEKLFSDD</sequence>
<keyword evidence="2" id="KW-1185">Reference proteome</keyword>
<accession>A0ABR6RLS2</accession>
<proteinExistence type="predicted"/>
<gene>
    <name evidence="1" type="ORF">HNP33_004255</name>
</gene>
<evidence type="ECO:0000313" key="1">
    <source>
        <dbReference type="EMBL" id="MBB6580124.1"/>
    </source>
</evidence>